<feature type="compositionally biased region" description="Basic and acidic residues" evidence="1">
    <location>
        <begin position="262"/>
        <end position="276"/>
    </location>
</feature>
<proteinExistence type="predicted"/>
<gene>
    <name evidence="2" type="ORF">MKZ38_007803</name>
</gene>
<reference evidence="2" key="1">
    <citation type="submission" date="2022-07" db="EMBL/GenBank/DDBJ databases">
        <title>Draft genome sequence of Zalerion maritima ATCC 34329, a (micro)plastics degrading marine fungus.</title>
        <authorList>
            <person name="Paco A."/>
            <person name="Goncalves M.F.M."/>
            <person name="Rocha-Santos T.A.P."/>
            <person name="Alves A."/>
        </authorList>
    </citation>
    <scope>NUCLEOTIDE SEQUENCE</scope>
    <source>
        <strain evidence="2">ATCC 34329</strain>
    </source>
</reference>
<dbReference type="AlphaFoldDB" id="A0AAD5RLX0"/>
<name>A0AAD5RLX0_9PEZI</name>
<feature type="region of interest" description="Disordered" evidence="1">
    <location>
        <begin position="1"/>
        <end position="49"/>
    </location>
</feature>
<evidence type="ECO:0000313" key="2">
    <source>
        <dbReference type="EMBL" id="KAJ2894242.1"/>
    </source>
</evidence>
<feature type="compositionally biased region" description="Polar residues" evidence="1">
    <location>
        <begin position="1"/>
        <end position="12"/>
    </location>
</feature>
<comment type="caution">
    <text evidence="2">The sequence shown here is derived from an EMBL/GenBank/DDBJ whole genome shotgun (WGS) entry which is preliminary data.</text>
</comment>
<sequence>MSTPSPRISTPDSHPATPTAVDSQRPDNRSESSSPIARKAAGSASCREVQEVSSRSTMDYFLKTPVMVAPERIESKGADIPKTAIIQTTLKRGATGQRGRLQKKMDTDWKGPSFDGRVLSDVLSVNLEVFVGGFGIAMWAGVALAAEISFTVPQCFSSNIQVRNTSRSVSRGGALGARSRANMTTSGGIYPTGRVSVDRDATAMTTRLLESGESAGSLGRGDIQNGLSSGFLAPIQHAVLPIFPSCPAHVPPLRERIRSLSPRRDAAHPHQGDQLRDSGGSPGKRRKAFQLMLLLPKCMLSTALPRACISLEAVSGDETDL</sequence>
<accession>A0AAD5RLX0</accession>
<evidence type="ECO:0000256" key="1">
    <source>
        <dbReference type="SAM" id="MobiDB-lite"/>
    </source>
</evidence>
<dbReference type="Proteomes" id="UP001201980">
    <property type="component" value="Unassembled WGS sequence"/>
</dbReference>
<organism evidence="2 3">
    <name type="scientific">Zalerion maritima</name>
    <dbReference type="NCBI Taxonomy" id="339359"/>
    <lineage>
        <taxon>Eukaryota</taxon>
        <taxon>Fungi</taxon>
        <taxon>Dikarya</taxon>
        <taxon>Ascomycota</taxon>
        <taxon>Pezizomycotina</taxon>
        <taxon>Sordariomycetes</taxon>
        <taxon>Lulworthiomycetidae</taxon>
        <taxon>Lulworthiales</taxon>
        <taxon>Lulworthiaceae</taxon>
        <taxon>Zalerion</taxon>
    </lineage>
</organism>
<keyword evidence="3" id="KW-1185">Reference proteome</keyword>
<feature type="region of interest" description="Disordered" evidence="1">
    <location>
        <begin position="262"/>
        <end position="284"/>
    </location>
</feature>
<protein>
    <submittedName>
        <fullName evidence="2">Uncharacterized protein</fullName>
    </submittedName>
</protein>
<dbReference type="EMBL" id="JAKWBI020000513">
    <property type="protein sequence ID" value="KAJ2894242.1"/>
    <property type="molecule type" value="Genomic_DNA"/>
</dbReference>
<evidence type="ECO:0000313" key="3">
    <source>
        <dbReference type="Proteomes" id="UP001201980"/>
    </source>
</evidence>